<gene>
    <name evidence="3" type="ORF">SAMN04488001_1495</name>
</gene>
<feature type="domain" description="EamA" evidence="2">
    <location>
        <begin position="8"/>
        <end position="142"/>
    </location>
</feature>
<protein>
    <submittedName>
        <fullName evidence="3">EamA domain-containing membrane protein RarD</fullName>
    </submittedName>
</protein>
<dbReference type="InterPro" id="IPR000620">
    <property type="entry name" value="EamA_dom"/>
</dbReference>
<dbReference type="AlphaFoldDB" id="A0A1H2VE87"/>
<dbReference type="EMBL" id="FNOI01000002">
    <property type="protein sequence ID" value="SDW66647.1"/>
    <property type="molecule type" value="Genomic_DNA"/>
</dbReference>
<reference evidence="4" key="1">
    <citation type="submission" date="2016-10" db="EMBL/GenBank/DDBJ databases">
        <authorList>
            <person name="Varghese N."/>
            <person name="Submissions S."/>
        </authorList>
    </citation>
    <scope>NUCLEOTIDE SEQUENCE [LARGE SCALE GENOMIC DNA]</scope>
    <source>
        <strain evidence="4">DSM 26922</strain>
    </source>
</reference>
<dbReference type="RefSeq" id="WP_089946202.1">
    <property type="nucleotide sequence ID" value="NZ_FNOI01000002.1"/>
</dbReference>
<feature type="transmembrane region" description="Helical" evidence="1">
    <location>
        <begin position="101"/>
        <end position="119"/>
    </location>
</feature>
<keyword evidence="1" id="KW-1133">Transmembrane helix</keyword>
<dbReference type="InterPro" id="IPR037185">
    <property type="entry name" value="EmrE-like"/>
</dbReference>
<evidence type="ECO:0000259" key="2">
    <source>
        <dbReference type="Pfam" id="PF00892"/>
    </source>
</evidence>
<feature type="transmembrane region" description="Helical" evidence="1">
    <location>
        <begin position="239"/>
        <end position="258"/>
    </location>
</feature>
<evidence type="ECO:0000313" key="4">
    <source>
        <dbReference type="Proteomes" id="UP000199441"/>
    </source>
</evidence>
<feature type="transmembrane region" description="Helical" evidence="1">
    <location>
        <begin position="181"/>
        <end position="203"/>
    </location>
</feature>
<feature type="domain" description="EamA" evidence="2">
    <location>
        <begin position="153"/>
        <end position="280"/>
    </location>
</feature>
<dbReference type="PANTHER" id="PTHR22911:SF103">
    <property type="entry name" value="BLR2811 PROTEIN"/>
    <property type="match status" value="1"/>
</dbReference>
<keyword evidence="1" id="KW-0472">Membrane</keyword>
<organism evidence="3 4">
    <name type="scientific">Litoreibacter albidus</name>
    <dbReference type="NCBI Taxonomy" id="670155"/>
    <lineage>
        <taxon>Bacteria</taxon>
        <taxon>Pseudomonadati</taxon>
        <taxon>Pseudomonadota</taxon>
        <taxon>Alphaproteobacteria</taxon>
        <taxon>Rhodobacterales</taxon>
        <taxon>Roseobacteraceae</taxon>
        <taxon>Litoreibacter</taxon>
    </lineage>
</organism>
<accession>A0A1H2VE87</accession>
<feature type="transmembrane region" description="Helical" evidence="1">
    <location>
        <begin position="209"/>
        <end position="227"/>
    </location>
</feature>
<dbReference type="SUPFAM" id="SSF103481">
    <property type="entry name" value="Multidrug resistance efflux transporter EmrE"/>
    <property type="match status" value="2"/>
</dbReference>
<name>A0A1H2VE87_9RHOB</name>
<feature type="transmembrane region" description="Helical" evidence="1">
    <location>
        <begin position="264"/>
        <end position="282"/>
    </location>
</feature>
<keyword evidence="4" id="KW-1185">Reference proteome</keyword>
<keyword evidence="1" id="KW-0812">Transmembrane</keyword>
<feature type="transmembrane region" description="Helical" evidence="1">
    <location>
        <begin position="9"/>
        <end position="30"/>
    </location>
</feature>
<evidence type="ECO:0000313" key="3">
    <source>
        <dbReference type="EMBL" id="SDW66647.1"/>
    </source>
</evidence>
<dbReference type="PANTHER" id="PTHR22911">
    <property type="entry name" value="ACYL-MALONYL CONDENSING ENZYME-RELATED"/>
    <property type="match status" value="1"/>
</dbReference>
<sequence length="289" mass="31463">MSSTDTKRGILLMILTMFIFAVQDGLSRYLAGEYNVLMVVMIRYWFFAAFVLTVSAKRAGSIALVARTRQPVLQAFRGVLLALEICVMVAAFTLLGLIESMAVFISYPLIVAALSGPILGEKVGLYRWAAIGVGFVGVMIILQPSGGVFSPYALIAVTAALLFALYTLLTRYAARKDTAETSFFWTGIAGAVAISLVGIWFWEPMAPRDWLWMLGLCITGASGHYLLIKTYEIAEASAVQPFAYLHLVFVAVIGLLVFNEDLRINVVIGAGLVIAAGIFTLWRARRATA</sequence>
<feature type="transmembrane region" description="Helical" evidence="1">
    <location>
        <begin position="75"/>
        <end position="95"/>
    </location>
</feature>
<feature type="transmembrane region" description="Helical" evidence="1">
    <location>
        <begin position="36"/>
        <end position="54"/>
    </location>
</feature>
<dbReference type="Proteomes" id="UP000199441">
    <property type="component" value="Unassembled WGS sequence"/>
</dbReference>
<dbReference type="STRING" id="670155.SAMN04488001_1495"/>
<feature type="transmembrane region" description="Helical" evidence="1">
    <location>
        <begin position="149"/>
        <end position="169"/>
    </location>
</feature>
<proteinExistence type="predicted"/>
<dbReference type="Pfam" id="PF00892">
    <property type="entry name" value="EamA"/>
    <property type="match status" value="2"/>
</dbReference>
<dbReference type="GO" id="GO:0016020">
    <property type="term" value="C:membrane"/>
    <property type="evidence" value="ECO:0007669"/>
    <property type="project" value="InterPro"/>
</dbReference>
<dbReference type="Gene3D" id="1.10.3730.20">
    <property type="match status" value="1"/>
</dbReference>
<dbReference type="OrthoDB" id="9807937at2"/>
<evidence type="ECO:0000256" key="1">
    <source>
        <dbReference type="SAM" id="Phobius"/>
    </source>
</evidence>
<feature type="transmembrane region" description="Helical" evidence="1">
    <location>
        <begin position="126"/>
        <end position="143"/>
    </location>
</feature>